<dbReference type="Gene3D" id="3.40.50.300">
    <property type="entry name" value="P-loop containing nucleotide triphosphate hydrolases"/>
    <property type="match status" value="1"/>
</dbReference>
<dbReference type="SUPFAM" id="SSF48452">
    <property type="entry name" value="TPR-like"/>
    <property type="match status" value="1"/>
</dbReference>
<reference evidence="1 2" key="1">
    <citation type="submission" date="2024-09" db="EMBL/GenBank/DDBJ databases">
        <authorList>
            <person name="Sun Q."/>
            <person name="Mori K."/>
        </authorList>
    </citation>
    <scope>NUCLEOTIDE SEQUENCE [LARGE SCALE GENOMIC DNA]</scope>
    <source>
        <strain evidence="1 2">TBRC 1432</strain>
    </source>
</reference>
<evidence type="ECO:0000313" key="1">
    <source>
        <dbReference type="EMBL" id="MFC0543465.1"/>
    </source>
</evidence>
<proteinExistence type="predicted"/>
<dbReference type="Proteomes" id="UP001589810">
    <property type="component" value="Unassembled WGS sequence"/>
</dbReference>
<dbReference type="PANTHER" id="PTHR47691">
    <property type="entry name" value="REGULATOR-RELATED"/>
    <property type="match status" value="1"/>
</dbReference>
<dbReference type="Gene3D" id="1.25.40.10">
    <property type="entry name" value="Tetratricopeptide repeat domain"/>
    <property type="match status" value="1"/>
</dbReference>
<dbReference type="RefSeq" id="WP_273940656.1">
    <property type="nucleotide sequence ID" value="NZ_CP097263.1"/>
</dbReference>
<dbReference type="PRINTS" id="PR00364">
    <property type="entry name" value="DISEASERSIST"/>
</dbReference>
<sequence>MTGASEIRNKAQSISGVQAGYVDTVIQHIAPHNRAIPRQLPLPSADFIGRETELHQLTVAHDTSPTVVISALGGVGGIGKTWLALHWAYRNLDRFPDGQLFVDLRGFDQHEKPMPPHEAVRGFLDALGVPPDDMPQDPAAQIGLYRTLTADKRILIVLDNARDSEQVEPLLPGASGTVLITSRDRMDALVTGYHARPVAVTALDDAAARDLLTQRLGAQRLADEPDAVDELIRWCAGLPLALSIVAGQAQINVDIPLATLAEELRDASSRLSALDGGGKTALQAVLSWSYHALTPQDARVFRLLGTAPGADISRFEAANLTGLSKQLLSTSLQALARVSLVQGHFTTSVRLHDLVRLYAASLATPEETTDALLRLAAASSHTSHAADRLIAAHHQEITLGELPPDCTLPDLKQENQAWHWLVTERANVMALQQEAFKRGWFATVWALAWTMTTFNLRQGHLHDNFTAWVSGVEAAKHLDKDLRTRAYRHLSRACSDLSRYEDAYHYGLEGLAWARECGDELGEAHTRRAVARACERRGDDEEALKHSIRALELYDRLGQALSGSHALDEIGWYTAKLGRFEEARTRSTAALAQCRERMDASGEAKALMTLGFIANGIGDPVAAIRQYEESQAISQRLGDAKSEARVLDHLGDAAVAIDPAKAVQAWERAAELYRAQRLASEADAVREKLADRSGK</sequence>
<evidence type="ECO:0000313" key="2">
    <source>
        <dbReference type="Proteomes" id="UP001589810"/>
    </source>
</evidence>
<comment type="caution">
    <text evidence="1">The sequence shown here is derived from an EMBL/GenBank/DDBJ whole genome shotgun (WGS) entry which is preliminary data.</text>
</comment>
<organism evidence="1 2">
    <name type="scientific">Kutzneria chonburiensis</name>
    <dbReference type="NCBI Taxonomy" id="1483604"/>
    <lineage>
        <taxon>Bacteria</taxon>
        <taxon>Bacillati</taxon>
        <taxon>Actinomycetota</taxon>
        <taxon>Actinomycetes</taxon>
        <taxon>Pseudonocardiales</taxon>
        <taxon>Pseudonocardiaceae</taxon>
        <taxon>Kutzneria</taxon>
    </lineage>
</organism>
<dbReference type="SUPFAM" id="SSF52540">
    <property type="entry name" value="P-loop containing nucleoside triphosphate hydrolases"/>
    <property type="match status" value="1"/>
</dbReference>
<dbReference type="InterPro" id="IPR027417">
    <property type="entry name" value="P-loop_NTPase"/>
</dbReference>
<dbReference type="EMBL" id="JBHLUD010000005">
    <property type="protein sequence ID" value="MFC0543465.1"/>
    <property type="molecule type" value="Genomic_DNA"/>
</dbReference>
<protein>
    <submittedName>
        <fullName evidence="1">NB-ARC domain-containing protein</fullName>
    </submittedName>
</protein>
<name>A0ABV6MUC4_9PSEU</name>
<keyword evidence="2" id="KW-1185">Reference proteome</keyword>
<gene>
    <name evidence="1" type="ORF">ACFFH7_18335</name>
</gene>
<dbReference type="PANTHER" id="PTHR47691:SF3">
    <property type="entry name" value="HTH-TYPE TRANSCRIPTIONAL REGULATOR RV0890C-RELATED"/>
    <property type="match status" value="1"/>
</dbReference>
<accession>A0ABV6MUC4</accession>
<dbReference type="InterPro" id="IPR011990">
    <property type="entry name" value="TPR-like_helical_dom_sf"/>
</dbReference>